<comment type="caution">
    <text evidence="7">The sequence shown here is derived from an EMBL/GenBank/DDBJ whole genome shotgun (WGS) entry which is preliminary data.</text>
</comment>
<protein>
    <submittedName>
        <fullName evidence="7">Putative IclR family transcriptional regulator</fullName>
    </submittedName>
</protein>
<evidence type="ECO:0000256" key="2">
    <source>
        <dbReference type="ARBA" id="ARBA00023125"/>
    </source>
</evidence>
<proteinExistence type="predicted"/>
<gene>
    <name evidence="7" type="ORF">NT2_11_00090</name>
</gene>
<dbReference type="InterPro" id="IPR036390">
    <property type="entry name" value="WH_DNA-bd_sf"/>
</dbReference>
<dbReference type="PANTHER" id="PTHR30136">
    <property type="entry name" value="HELIX-TURN-HELIX TRANSCRIPTIONAL REGULATOR, ICLR FAMILY"/>
    <property type="match status" value="1"/>
</dbReference>
<dbReference type="InterPro" id="IPR011991">
    <property type="entry name" value="ArsR-like_HTH"/>
</dbReference>
<evidence type="ECO:0000256" key="1">
    <source>
        <dbReference type="ARBA" id="ARBA00023015"/>
    </source>
</evidence>
<evidence type="ECO:0000259" key="6">
    <source>
        <dbReference type="PROSITE" id="PS51078"/>
    </source>
</evidence>
<dbReference type="EMBL" id="BASZ01000011">
    <property type="protein sequence ID" value="GAD50701.1"/>
    <property type="molecule type" value="Genomic_DNA"/>
</dbReference>
<reference evidence="7 8" key="1">
    <citation type="submission" date="2013-09" db="EMBL/GenBank/DDBJ databases">
        <title>Whole genome shotgun sequence of Novosphingobium tardaugens NBRC 16725.</title>
        <authorList>
            <person name="Isaki S."/>
            <person name="Hosoyama A."/>
            <person name="Tsuchikane K."/>
            <person name="Katsumata H."/>
            <person name="Ando Y."/>
            <person name="Yamazaki S."/>
            <person name="Fujita N."/>
        </authorList>
    </citation>
    <scope>NUCLEOTIDE SEQUENCE [LARGE SCALE GENOMIC DNA]</scope>
    <source>
        <strain evidence="7 8">NBRC 16725</strain>
    </source>
</reference>
<dbReference type="InterPro" id="IPR029016">
    <property type="entry name" value="GAF-like_dom_sf"/>
</dbReference>
<feature type="domain" description="IclR-ED" evidence="6">
    <location>
        <begin position="72"/>
        <end position="243"/>
    </location>
</feature>
<dbReference type="AlphaFoldDB" id="U2YB64"/>
<keyword evidence="1" id="KW-0805">Transcription regulation</keyword>
<evidence type="ECO:0000259" key="5">
    <source>
        <dbReference type="PROSITE" id="PS51077"/>
    </source>
</evidence>
<dbReference type="SMART" id="SM00346">
    <property type="entry name" value="HTH_ICLR"/>
    <property type="match status" value="1"/>
</dbReference>
<dbReference type="Proteomes" id="UP000016568">
    <property type="component" value="Unassembled WGS sequence"/>
</dbReference>
<evidence type="ECO:0000313" key="7">
    <source>
        <dbReference type="EMBL" id="GAD50701.1"/>
    </source>
</evidence>
<organism evidence="7 8">
    <name type="scientific">Caenibius tardaugens NBRC 16725</name>
    <dbReference type="NCBI Taxonomy" id="1219035"/>
    <lineage>
        <taxon>Bacteria</taxon>
        <taxon>Pseudomonadati</taxon>
        <taxon>Pseudomonadota</taxon>
        <taxon>Alphaproteobacteria</taxon>
        <taxon>Sphingomonadales</taxon>
        <taxon>Erythrobacteraceae</taxon>
        <taxon>Caenibius</taxon>
    </lineage>
</organism>
<dbReference type="eggNOG" id="COG1414">
    <property type="taxonomic scope" value="Bacteria"/>
</dbReference>
<sequence>MNSDQSGSVKSVEVAVQILDVLANADRPLRVTEIARSLGMTKARISRHLQTLQSPGLVGRDANGTGYVFGQKLLHYARVAICRSSVVEAAQPFLRHLRDVTGHTAMQTVPIPGGALVVAALGHELKPGVAIQVGTVLPFPQSPSARMVQYFDANNVPGSTANTRTFNVSELRAKLATFGVEYEDDGLGNGFGKIAAPIFGSNGNLAATVGVILSSSLLSPSPHPGLMEQIRSTAALLQAHYADGAVSPLMPAFRRAG</sequence>
<feature type="domain" description="HTH iclR-type" evidence="5">
    <location>
        <begin position="9"/>
        <end position="71"/>
    </location>
</feature>
<dbReference type="PROSITE" id="PS51077">
    <property type="entry name" value="HTH_ICLR"/>
    <property type="match status" value="1"/>
</dbReference>
<evidence type="ECO:0000259" key="4">
    <source>
        <dbReference type="PROSITE" id="PS50987"/>
    </source>
</evidence>
<dbReference type="CDD" id="cd00090">
    <property type="entry name" value="HTH_ARSR"/>
    <property type="match status" value="1"/>
</dbReference>
<dbReference type="SUPFAM" id="SSF46785">
    <property type="entry name" value="Winged helix' DNA-binding domain"/>
    <property type="match status" value="1"/>
</dbReference>
<dbReference type="Gene3D" id="1.10.10.10">
    <property type="entry name" value="Winged helix-like DNA-binding domain superfamily/Winged helix DNA-binding domain"/>
    <property type="match status" value="1"/>
</dbReference>
<dbReference type="InterPro" id="IPR036388">
    <property type="entry name" value="WH-like_DNA-bd_sf"/>
</dbReference>
<dbReference type="GO" id="GO:0045892">
    <property type="term" value="P:negative regulation of DNA-templated transcription"/>
    <property type="evidence" value="ECO:0007669"/>
    <property type="project" value="TreeGrafter"/>
</dbReference>
<dbReference type="Pfam" id="PF09339">
    <property type="entry name" value="HTH_IclR"/>
    <property type="match status" value="1"/>
</dbReference>
<keyword evidence="2" id="KW-0238">DNA-binding</keyword>
<accession>U2YB64</accession>
<dbReference type="PANTHER" id="PTHR30136:SF8">
    <property type="entry name" value="TRANSCRIPTIONAL REGULATORY PROTEIN"/>
    <property type="match status" value="1"/>
</dbReference>
<dbReference type="Gene3D" id="3.30.450.40">
    <property type="match status" value="1"/>
</dbReference>
<dbReference type="GO" id="GO:0003677">
    <property type="term" value="F:DNA binding"/>
    <property type="evidence" value="ECO:0007669"/>
    <property type="project" value="UniProtKB-KW"/>
</dbReference>
<keyword evidence="3" id="KW-0804">Transcription</keyword>
<dbReference type="PROSITE" id="PS50987">
    <property type="entry name" value="HTH_ARSR_2"/>
    <property type="match status" value="1"/>
</dbReference>
<dbReference type="InterPro" id="IPR005471">
    <property type="entry name" value="Tscrpt_reg_IclR_N"/>
</dbReference>
<keyword evidence="8" id="KW-1185">Reference proteome</keyword>
<dbReference type="RefSeq" id="WP_021691519.1">
    <property type="nucleotide sequence ID" value="NZ_BASZ01000011.1"/>
</dbReference>
<feature type="domain" description="HTH arsR-type" evidence="4">
    <location>
        <begin position="1"/>
        <end position="91"/>
    </location>
</feature>
<evidence type="ECO:0000313" key="8">
    <source>
        <dbReference type="Proteomes" id="UP000016568"/>
    </source>
</evidence>
<dbReference type="PROSITE" id="PS51078">
    <property type="entry name" value="ICLR_ED"/>
    <property type="match status" value="1"/>
</dbReference>
<dbReference type="InterPro" id="IPR014757">
    <property type="entry name" value="Tscrpt_reg_IclR_C"/>
</dbReference>
<dbReference type="InterPro" id="IPR001845">
    <property type="entry name" value="HTH_ArsR_DNA-bd_dom"/>
</dbReference>
<dbReference type="InterPro" id="IPR050707">
    <property type="entry name" value="HTH_MetabolicPath_Reg"/>
</dbReference>
<dbReference type="GO" id="GO:0003700">
    <property type="term" value="F:DNA-binding transcription factor activity"/>
    <property type="evidence" value="ECO:0007669"/>
    <property type="project" value="InterPro"/>
</dbReference>
<evidence type="ECO:0000256" key="3">
    <source>
        <dbReference type="ARBA" id="ARBA00023163"/>
    </source>
</evidence>
<dbReference type="SUPFAM" id="SSF55781">
    <property type="entry name" value="GAF domain-like"/>
    <property type="match status" value="1"/>
</dbReference>
<name>U2YB64_9SPHN</name>